<feature type="compositionally biased region" description="Low complexity" evidence="6">
    <location>
        <begin position="318"/>
        <end position="334"/>
    </location>
</feature>
<organism evidence="9 10">
    <name type="scientific">Plectosphaerella cucumerina</name>
    <dbReference type="NCBI Taxonomy" id="40658"/>
    <lineage>
        <taxon>Eukaryota</taxon>
        <taxon>Fungi</taxon>
        <taxon>Dikarya</taxon>
        <taxon>Ascomycota</taxon>
        <taxon>Pezizomycotina</taxon>
        <taxon>Sordariomycetes</taxon>
        <taxon>Hypocreomycetidae</taxon>
        <taxon>Glomerellales</taxon>
        <taxon>Plectosphaerellaceae</taxon>
        <taxon>Plectosphaerella</taxon>
    </lineage>
</organism>
<dbReference type="GO" id="GO:0016020">
    <property type="term" value="C:membrane"/>
    <property type="evidence" value="ECO:0007669"/>
    <property type="project" value="UniProtKB-SubCell"/>
</dbReference>
<dbReference type="PANTHER" id="PTHR33048">
    <property type="entry name" value="PTH11-LIKE INTEGRAL MEMBRANE PROTEIN (AFU_ORTHOLOGUE AFUA_5G11245)"/>
    <property type="match status" value="1"/>
</dbReference>
<evidence type="ECO:0000256" key="3">
    <source>
        <dbReference type="ARBA" id="ARBA00022989"/>
    </source>
</evidence>
<dbReference type="Pfam" id="PF20684">
    <property type="entry name" value="Fung_rhodopsin"/>
    <property type="match status" value="1"/>
</dbReference>
<name>A0A8K0TNA7_9PEZI</name>
<comment type="subcellular location">
    <subcellularLocation>
        <location evidence="1">Membrane</location>
        <topology evidence="1">Multi-pass membrane protein</topology>
    </subcellularLocation>
</comment>
<feature type="domain" description="Rhodopsin" evidence="8">
    <location>
        <begin position="38"/>
        <end position="295"/>
    </location>
</feature>
<keyword evidence="2 7" id="KW-0812">Transmembrane</keyword>
<evidence type="ECO:0000256" key="5">
    <source>
        <dbReference type="ARBA" id="ARBA00038359"/>
    </source>
</evidence>
<comment type="caution">
    <text evidence="9">The sequence shown here is derived from an EMBL/GenBank/DDBJ whole genome shotgun (WGS) entry which is preliminary data.</text>
</comment>
<evidence type="ECO:0000313" key="10">
    <source>
        <dbReference type="Proteomes" id="UP000813385"/>
    </source>
</evidence>
<evidence type="ECO:0000256" key="7">
    <source>
        <dbReference type="SAM" id="Phobius"/>
    </source>
</evidence>
<feature type="transmembrane region" description="Helical" evidence="7">
    <location>
        <begin position="127"/>
        <end position="148"/>
    </location>
</feature>
<protein>
    <recommendedName>
        <fullName evidence="8">Rhodopsin domain-containing protein</fullName>
    </recommendedName>
</protein>
<keyword evidence="10" id="KW-1185">Reference proteome</keyword>
<dbReference type="EMBL" id="JAGPXD010000001">
    <property type="protein sequence ID" value="KAH7375413.1"/>
    <property type="molecule type" value="Genomic_DNA"/>
</dbReference>
<gene>
    <name evidence="9" type="ORF">B0T11DRAFT_270319</name>
</gene>
<feature type="transmembrane region" description="Helical" evidence="7">
    <location>
        <begin position="278"/>
        <end position="299"/>
    </location>
</feature>
<proteinExistence type="inferred from homology"/>
<feature type="transmembrane region" description="Helical" evidence="7">
    <location>
        <begin position="204"/>
        <end position="227"/>
    </location>
</feature>
<feature type="transmembrane region" description="Helical" evidence="7">
    <location>
        <begin position="239"/>
        <end position="258"/>
    </location>
</feature>
<dbReference type="PANTHER" id="PTHR33048:SF2">
    <property type="entry name" value="SRPK"/>
    <property type="match status" value="1"/>
</dbReference>
<evidence type="ECO:0000259" key="8">
    <source>
        <dbReference type="Pfam" id="PF20684"/>
    </source>
</evidence>
<accession>A0A8K0TNA7</accession>
<evidence type="ECO:0000313" key="9">
    <source>
        <dbReference type="EMBL" id="KAH7375413.1"/>
    </source>
</evidence>
<keyword evidence="3 7" id="KW-1133">Transmembrane helix</keyword>
<dbReference type="InterPro" id="IPR052337">
    <property type="entry name" value="SAT4-like"/>
</dbReference>
<evidence type="ECO:0000256" key="6">
    <source>
        <dbReference type="SAM" id="MobiDB-lite"/>
    </source>
</evidence>
<dbReference type="AlphaFoldDB" id="A0A8K0TNA7"/>
<feature type="compositionally biased region" description="Basic and acidic residues" evidence="6">
    <location>
        <begin position="339"/>
        <end position="359"/>
    </location>
</feature>
<reference evidence="9" key="1">
    <citation type="journal article" date="2021" name="Nat. Commun.">
        <title>Genetic determinants of endophytism in the Arabidopsis root mycobiome.</title>
        <authorList>
            <person name="Mesny F."/>
            <person name="Miyauchi S."/>
            <person name="Thiergart T."/>
            <person name="Pickel B."/>
            <person name="Atanasova L."/>
            <person name="Karlsson M."/>
            <person name="Huettel B."/>
            <person name="Barry K.W."/>
            <person name="Haridas S."/>
            <person name="Chen C."/>
            <person name="Bauer D."/>
            <person name="Andreopoulos W."/>
            <person name="Pangilinan J."/>
            <person name="LaButti K."/>
            <person name="Riley R."/>
            <person name="Lipzen A."/>
            <person name="Clum A."/>
            <person name="Drula E."/>
            <person name="Henrissat B."/>
            <person name="Kohler A."/>
            <person name="Grigoriev I.V."/>
            <person name="Martin F.M."/>
            <person name="Hacquard S."/>
        </authorList>
    </citation>
    <scope>NUCLEOTIDE SEQUENCE</scope>
    <source>
        <strain evidence="9">MPI-CAGE-AT-0016</strain>
    </source>
</reference>
<evidence type="ECO:0000256" key="2">
    <source>
        <dbReference type="ARBA" id="ARBA00022692"/>
    </source>
</evidence>
<feature type="transmembrane region" description="Helical" evidence="7">
    <location>
        <begin position="160"/>
        <end position="184"/>
    </location>
</feature>
<dbReference type="Proteomes" id="UP000813385">
    <property type="component" value="Unassembled WGS sequence"/>
</dbReference>
<sequence length="359" mass="39979">MIIQSPGPAVDLEQDNTYLPEVWSLYAIGVIFILVRVAVRLRTVGVRGFHGDDYLVFLVCVKLSHLELPLLTAPQQCLAFYTVNAVIVQITYYTGGNIDVTPEETVALTNNDVAILEYGSKLEFASWYTYPAVIWVLKLQLLFFYSRLTLGVFQTKTIRALFCVVGVTWAALILSVSLTCRPFHWNWQIRPLPGPSCTFRPQNFLILVVLNVVSDVAILIVPVPILWSLRVSPLRKVGVSILLCSGLFVISTAIVRAVQTLGGAPSIININRWGFRETAVGILAVTAPVLAPLFTKDFWKRGPYHRYRSKPDHRPPVLDDSGLSGSASGGQSVQHYRQRNREGPDEDREKGDFGDAPRV</sequence>
<dbReference type="InterPro" id="IPR049326">
    <property type="entry name" value="Rhodopsin_dom_fungi"/>
</dbReference>
<evidence type="ECO:0000256" key="4">
    <source>
        <dbReference type="ARBA" id="ARBA00023136"/>
    </source>
</evidence>
<feature type="region of interest" description="Disordered" evidence="6">
    <location>
        <begin position="310"/>
        <end position="359"/>
    </location>
</feature>
<feature type="transmembrane region" description="Helical" evidence="7">
    <location>
        <begin position="22"/>
        <end position="39"/>
    </location>
</feature>
<comment type="similarity">
    <text evidence="5">Belongs to the SAT4 family.</text>
</comment>
<keyword evidence="4 7" id="KW-0472">Membrane</keyword>
<dbReference type="OrthoDB" id="4329349at2759"/>
<evidence type="ECO:0000256" key="1">
    <source>
        <dbReference type="ARBA" id="ARBA00004141"/>
    </source>
</evidence>